<dbReference type="PROSITE" id="PS00383">
    <property type="entry name" value="TYR_PHOSPHATASE_1"/>
    <property type="match status" value="1"/>
</dbReference>
<dbReference type="InterPro" id="IPR016130">
    <property type="entry name" value="Tyr_Pase_AS"/>
</dbReference>
<dbReference type="InterPro" id="IPR029021">
    <property type="entry name" value="Prot-tyrosine_phosphatase-like"/>
</dbReference>
<proteinExistence type="predicted"/>
<accession>A0A814VI42</accession>
<dbReference type="EMBL" id="CAJNOH010000284">
    <property type="protein sequence ID" value="CAF0983617.1"/>
    <property type="molecule type" value="Genomic_DNA"/>
</dbReference>
<keyword evidence="4" id="KW-1185">Reference proteome</keyword>
<dbReference type="EMBL" id="CAJNOL010000762">
    <property type="protein sequence ID" value="CAF1191079.1"/>
    <property type="molecule type" value="Genomic_DNA"/>
</dbReference>
<dbReference type="PROSITE" id="PS50056">
    <property type="entry name" value="TYR_PHOSPHATASE_2"/>
    <property type="match status" value="1"/>
</dbReference>
<dbReference type="SUPFAM" id="SSF56849">
    <property type="entry name" value="delta-Endotoxin (insectocide), N-terminal domain"/>
    <property type="match status" value="1"/>
</dbReference>
<dbReference type="GO" id="GO:0090729">
    <property type="term" value="F:toxin activity"/>
    <property type="evidence" value="ECO:0007669"/>
    <property type="project" value="InterPro"/>
</dbReference>
<evidence type="ECO:0000259" key="1">
    <source>
        <dbReference type="PROSITE" id="PS50056"/>
    </source>
</evidence>
<protein>
    <recommendedName>
        <fullName evidence="1">Tyrosine specific protein phosphatases domain-containing protein</fullName>
    </recommendedName>
</protein>
<reference evidence="3" key="1">
    <citation type="submission" date="2021-02" db="EMBL/GenBank/DDBJ databases">
        <authorList>
            <person name="Nowell W R."/>
        </authorList>
    </citation>
    <scope>NUCLEOTIDE SEQUENCE</scope>
</reference>
<dbReference type="Proteomes" id="UP000663854">
    <property type="component" value="Unassembled WGS sequence"/>
</dbReference>
<name>A0A814VI42_9BILA</name>
<organism evidence="3 4">
    <name type="scientific">Rotaria sordida</name>
    <dbReference type="NCBI Taxonomy" id="392033"/>
    <lineage>
        <taxon>Eukaryota</taxon>
        <taxon>Metazoa</taxon>
        <taxon>Spiralia</taxon>
        <taxon>Gnathifera</taxon>
        <taxon>Rotifera</taxon>
        <taxon>Eurotatoria</taxon>
        <taxon>Bdelloidea</taxon>
        <taxon>Philodinida</taxon>
        <taxon>Philodinidae</taxon>
        <taxon>Rotaria</taxon>
    </lineage>
</organism>
<evidence type="ECO:0000313" key="2">
    <source>
        <dbReference type="EMBL" id="CAF0983617.1"/>
    </source>
</evidence>
<evidence type="ECO:0000313" key="4">
    <source>
        <dbReference type="Proteomes" id="UP000663870"/>
    </source>
</evidence>
<dbReference type="InterPro" id="IPR000387">
    <property type="entry name" value="Tyr_Pase_dom"/>
</dbReference>
<evidence type="ECO:0000313" key="3">
    <source>
        <dbReference type="EMBL" id="CAF1191079.1"/>
    </source>
</evidence>
<gene>
    <name evidence="3" type="ORF">JXQ802_LOCUS23882</name>
    <name evidence="2" type="ORF">PYM288_LOCUS13748</name>
</gene>
<dbReference type="Gene3D" id="3.90.190.10">
    <property type="entry name" value="Protein tyrosine phosphatase superfamily"/>
    <property type="match status" value="1"/>
</dbReference>
<feature type="domain" description="Tyrosine specific protein phosphatases" evidence="1">
    <location>
        <begin position="262"/>
        <end position="311"/>
    </location>
</feature>
<comment type="caution">
    <text evidence="3">The sequence shown here is derived from an EMBL/GenBank/DDBJ whole genome shotgun (WGS) entry which is preliminary data.</text>
</comment>
<dbReference type="AlphaFoldDB" id="A0A814VI42"/>
<sequence>MLNTDINKQILQDDNFIKNENFGLSIIAENEEDLQLFQEICLKNFLPISKDNCHVSLQCTPNIIENYLLTGINYLRSEYAMIILLKNVQCTELSSLSYEKEFSLNNKLYRYNLQILIQNNNETNEELITKIRYNLLGEIFITDHDDHQSIPSLPTPNQPQFVSISSYSQIACWHLPGRRDLKRFRQDLGVTHILSLLNHNEINQSDICNRIKLAGIESLYIPIEGADLSIFTSSQTTIDILIERLPIIYDLLLNSTITTPVKMIIHCAAGLHRTGTITYLLLRLYHFTIDQALLIINRTRAITARQVGQKRIDAAEYHLLKKFQENKIIE</sequence>
<dbReference type="InterPro" id="IPR036716">
    <property type="entry name" value="Pest_crys_N_sf"/>
</dbReference>
<dbReference type="SUPFAM" id="SSF52799">
    <property type="entry name" value="(Phosphotyrosine protein) phosphatases II"/>
    <property type="match status" value="1"/>
</dbReference>
<dbReference type="Proteomes" id="UP000663870">
    <property type="component" value="Unassembled WGS sequence"/>
</dbReference>